<evidence type="ECO:0000313" key="6">
    <source>
        <dbReference type="Proteomes" id="UP001296104"/>
    </source>
</evidence>
<dbReference type="GO" id="GO:0005506">
    <property type="term" value="F:iron ion binding"/>
    <property type="evidence" value="ECO:0007669"/>
    <property type="project" value="InterPro"/>
</dbReference>
<protein>
    <submittedName>
        <fullName evidence="5">Cytochrome P450 oxidoreductase</fullName>
    </submittedName>
</protein>
<evidence type="ECO:0000256" key="4">
    <source>
        <dbReference type="ARBA" id="ARBA00023004"/>
    </source>
</evidence>
<organism evidence="5 6">
    <name type="scientific">Lecanosticta acicola</name>
    <dbReference type="NCBI Taxonomy" id="111012"/>
    <lineage>
        <taxon>Eukaryota</taxon>
        <taxon>Fungi</taxon>
        <taxon>Dikarya</taxon>
        <taxon>Ascomycota</taxon>
        <taxon>Pezizomycotina</taxon>
        <taxon>Dothideomycetes</taxon>
        <taxon>Dothideomycetidae</taxon>
        <taxon>Mycosphaerellales</taxon>
        <taxon>Mycosphaerellaceae</taxon>
        <taxon>Lecanosticta</taxon>
    </lineage>
</organism>
<evidence type="ECO:0000313" key="5">
    <source>
        <dbReference type="EMBL" id="CAK3934430.1"/>
    </source>
</evidence>
<proteinExistence type="inferred from homology"/>
<dbReference type="Gene3D" id="1.10.630.10">
    <property type="entry name" value="Cytochrome P450"/>
    <property type="match status" value="1"/>
</dbReference>
<keyword evidence="6" id="KW-1185">Reference proteome</keyword>
<comment type="caution">
    <text evidence="5">The sequence shown here is derived from an EMBL/GenBank/DDBJ whole genome shotgun (WGS) entry which is preliminary data.</text>
</comment>
<reference evidence="5" key="1">
    <citation type="submission" date="2023-11" db="EMBL/GenBank/DDBJ databases">
        <authorList>
            <person name="Alioto T."/>
            <person name="Alioto T."/>
            <person name="Gomez Garrido J."/>
        </authorList>
    </citation>
    <scope>NUCLEOTIDE SEQUENCE</scope>
</reference>
<dbReference type="Pfam" id="PF00067">
    <property type="entry name" value="p450"/>
    <property type="match status" value="1"/>
</dbReference>
<dbReference type="Proteomes" id="UP001296104">
    <property type="component" value="Unassembled WGS sequence"/>
</dbReference>
<dbReference type="EMBL" id="CAVMBE010000014">
    <property type="protein sequence ID" value="CAK3934430.1"/>
    <property type="molecule type" value="Genomic_DNA"/>
</dbReference>
<evidence type="ECO:0000256" key="1">
    <source>
        <dbReference type="ARBA" id="ARBA00001971"/>
    </source>
</evidence>
<comment type="cofactor">
    <cofactor evidence="1">
        <name>heme</name>
        <dbReference type="ChEBI" id="CHEBI:30413"/>
    </cofactor>
</comment>
<dbReference type="PANTHER" id="PTHR24305">
    <property type="entry name" value="CYTOCHROME P450"/>
    <property type="match status" value="1"/>
</dbReference>
<evidence type="ECO:0000256" key="3">
    <source>
        <dbReference type="ARBA" id="ARBA00022723"/>
    </source>
</evidence>
<dbReference type="GO" id="GO:0004497">
    <property type="term" value="F:monooxygenase activity"/>
    <property type="evidence" value="ECO:0007669"/>
    <property type="project" value="InterPro"/>
</dbReference>
<evidence type="ECO:0000256" key="2">
    <source>
        <dbReference type="ARBA" id="ARBA00010617"/>
    </source>
</evidence>
<accession>A0AAI8YW00</accession>
<gene>
    <name evidence="5" type="ORF">LECACI_7A002985</name>
</gene>
<dbReference type="InterPro" id="IPR036396">
    <property type="entry name" value="Cyt_P450_sf"/>
</dbReference>
<keyword evidence="4" id="KW-0408">Iron</keyword>
<dbReference type="PANTHER" id="PTHR24305:SF232">
    <property type="entry name" value="P450, PUTATIVE (EUROFUNG)-RELATED"/>
    <property type="match status" value="1"/>
</dbReference>
<dbReference type="InterPro" id="IPR001128">
    <property type="entry name" value="Cyt_P450"/>
</dbReference>
<dbReference type="GO" id="GO:0016705">
    <property type="term" value="F:oxidoreductase activity, acting on paired donors, with incorporation or reduction of molecular oxygen"/>
    <property type="evidence" value="ECO:0007669"/>
    <property type="project" value="InterPro"/>
</dbReference>
<name>A0AAI8YW00_9PEZI</name>
<comment type="similarity">
    <text evidence="2">Belongs to the cytochrome P450 family.</text>
</comment>
<dbReference type="AlphaFoldDB" id="A0AAI8YW00"/>
<sequence>MARNGELEPNEDKARYDTLSTWAAVKSQDPDDMLTRDFVVALRTTVVAGSDTTAIAIRAILYYLMENPDKMRKLQEEIDTADRAGRLSAVVSDKEARALRYLTAIEKEAIRLCPSVGLIFERHVPAGAAAICGRYILGGISPWILHYSEEVFPVDRRLSRTACYDTEAFLQCRSREPEVHWSEYQFDRDAEMDSSDVEGIRCYSNADWKAKNVWFTQQKCEIGRRKS</sequence>
<dbReference type="InterPro" id="IPR050121">
    <property type="entry name" value="Cytochrome_P450_monoxygenase"/>
</dbReference>
<keyword evidence="3" id="KW-0479">Metal-binding</keyword>
<dbReference type="GO" id="GO:0020037">
    <property type="term" value="F:heme binding"/>
    <property type="evidence" value="ECO:0007669"/>
    <property type="project" value="InterPro"/>
</dbReference>
<dbReference type="SUPFAM" id="SSF48264">
    <property type="entry name" value="Cytochrome P450"/>
    <property type="match status" value="1"/>
</dbReference>